<evidence type="ECO:0000313" key="3">
    <source>
        <dbReference type="Proteomes" id="UP000197208"/>
    </source>
</evidence>
<evidence type="ECO:0008006" key="4">
    <source>
        <dbReference type="Google" id="ProtNLM"/>
    </source>
</evidence>
<dbReference type="EMBL" id="NHMK01000011">
    <property type="protein sequence ID" value="OWL96610.1"/>
    <property type="molecule type" value="Genomic_DNA"/>
</dbReference>
<proteinExistence type="predicted"/>
<organism evidence="2 3">
    <name type="scientific">Deinococcus indicus</name>
    <dbReference type="NCBI Taxonomy" id="223556"/>
    <lineage>
        <taxon>Bacteria</taxon>
        <taxon>Thermotogati</taxon>
        <taxon>Deinococcota</taxon>
        <taxon>Deinococci</taxon>
        <taxon>Deinococcales</taxon>
        <taxon>Deinococcaceae</taxon>
        <taxon>Deinococcus</taxon>
    </lineage>
</organism>
<dbReference type="PANTHER" id="PTHR36974:SF1">
    <property type="entry name" value="DOXX FAMILY MEMBRANE PROTEIN"/>
    <property type="match status" value="1"/>
</dbReference>
<dbReference type="PANTHER" id="PTHR36974">
    <property type="entry name" value="MEMBRANE PROTEIN-RELATED"/>
    <property type="match status" value="1"/>
</dbReference>
<feature type="transmembrane region" description="Helical" evidence="1">
    <location>
        <begin position="80"/>
        <end position="99"/>
    </location>
</feature>
<keyword evidence="3" id="KW-1185">Reference proteome</keyword>
<reference evidence="2 3" key="1">
    <citation type="submission" date="2017-05" db="EMBL/GenBank/DDBJ databases">
        <title>De novo genome assembly of Deniococcus indicus strain DR1.</title>
        <authorList>
            <person name="Chauhan D."/>
            <person name="Yennamalli R.M."/>
            <person name="Priyadarshini R."/>
        </authorList>
    </citation>
    <scope>NUCLEOTIDE SEQUENCE [LARGE SCALE GENOMIC DNA]</scope>
    <source>
        <strain evidence="2 3">DR1</strain>
    </source>
</reference>
<keyword evidence="1" id="KW-0812">Transmembrane</keyword>
<dbReference type="RefSeq" id="WP_229844331.1">
    <property type="nucleotide sequence ID" value="NZ_BNAM01000016.1"/>
</dbReference>
<evidence type="ECO:0000256" key="1">
    <source>
        <dbReference type="SAM" id="Phobius"/>
    </source>
</evidence>
<protein>
    <recommendedName>
        <fullName evidence="4">DoxX family protein</fullName>
    </recommendedName>
</protein>
<sequence length="147" mass="15803">MSRRPAHDHHTREAPRPTPGVLLLSALFVGAGALHFITPRPFDSIVPSWVPFPARTATLLSGAAEVLGGLGLLHPATRPAARWGLLALLLAVFPANVAMAQSPERFGLPGWALWARLPLQPLLMWAVWRAGRRGPSPAPRRAAARAD</sequence>
<name>A0A2D0A856_9DEIO</name>
<gene>
    <name evidence="2" type="ORF">CBQ26_09575</name>
</gene>
<keyword evidence="1" id="KW-0472">Membrane</keyword>
<dbReference type="Proteomes" id="UP000197208">
    <property type="component" value="Unassembled WGS sequence"/>
</dbReference>
<dbReference type="AlphaFoldDB" id="A0A2D0A856"/>
<comment type="caution">
    <text evidence="2">The sequence shown here is derived from an EMBL/GenBank/DDBJ whole genome shotgun (WGS) entry which is preliminary data.</text>
</comment>
<keyword evidence="1" id="KW-1133">Transmembrane helix</keyword>
<feature type="transmembrane region" description="Helical" evidence="1">
    <location>
        <begin position="57"/>
        <end position="73"/>
    </location>
</feature>
<evidence type="ECO:0000313" key="2">
    <source>
        <dbReference type="EMBL" id="OWL96610.1"/>
    </source>
</evidence>
<feature type="transmembrane region" description="Helical" evidence="1">
    <location>
        <begin position="20"/>
        <end position="37"/>
    </location>
</feature>
<accession>A0A2D0A856</accession>